<evidence type="ECO:0000313" key="2">
    <source>
        <dbReference type="EMBL" id="ELZ22687.1"/>
    </source>
</evidence>
<dbReference type="EMBL" id="AOIU01000035">
    <property type="protein sequence ID" value="ELZ22687.1"/>
    <property type="molecule type" value="Genomic_DNA"/>
</dbReference>
<reference evidence="2 3" key="1">
    <citation type="journal article" date="2014" name="PLoS Genet.">
        <title>Phylogenetically driven sequencing of extremely halophilic archaea reveals strategies for static and dynamic osmo-response.</title>
        <authorList>
            <person name="Becker E.A."/>
            <person name="Seitzer P.M."/>
            <person name="Tritt A."/>
            <person name="Larsen D."/>
            <person name="Krusor M."/>
            <person name="Yao A.I."/>
            <person name="Wu D."/>
            <person name="Madern D."/>
            <person name="Eisen J.A."/>
            <person name="Darling A.E."/>
            <person name="Facciotti M.T."/>
        </authorList>
    </citation>
    <scope>NUCLEOTIDE SEQUENCE [LARGE SCALE GENOMIC DNA]</scope>
    <source>
        <strain evidence="2 3">2-9-1</strain>
    </source>
</reference>
<dbReference type="Pfam" id="PF26007">
    <property type="entry name" value="DUF8000"/>
    <property type="match status" value="1"/>
</dbReference>
<protein>
    <submittedName>
        <fullName evidence="2">Uncharacterized protein</fullName>
    </submittedName>
</protein>
<dbReference type="Proteomes" id="UP000011626">
    <property type="component" value="Unassembled WGS sequence"/>
</dbReference>
<sequence>MDRTVDISGWPTLVFQWLLSSALVLGAVILGGYVCFRAAVYAGVPVEPFAGTPTVVAGAVLWPLLTTLWVRRLRRADSGDWLAGVPREQYTRLAGYGGLARFHWEKSIDRLPDDDED</sequence>
<gene>
    <name evidence="2" type="ORF">C475_16336</name>
</gene>
<dbReference type="OrthoDB" id="235392at2157"/>
<keyword evidence="1" id="KW-0472">Membrane</keyword>
<dbReference type="AlphaFoldDB" id="M0CJY9"/>
<comment type="caution">
    <text evidence="2">The sequence shown here is derived from an EMBL/GenBank/DDBJ whole genome shotgun (WGS) entry which is preliminary data.</text>
</comment>
<organism evidence="2 3">
    <name type="scientific">Halosimplex carlsbadense 2-9-1</name>
    <dbReference type="NCBI Taxonomy" id="797114"/>
    <lineage>
        <taxon>Archaea</taxon>
        <taxon>Methanobacteriati</taxon>
        <taxon>Methanobacteriota</taxon>
        <taxon>Stenosarchaea group</taxon>
        <taxon>Halobacteria</taxon>
        <taxon>Halobacteriales</taxon>
        <taxon>Haloarculaceae</taxon>
        <taxon>Halosimplex</taxon>
    </lineage>
</organism>
<dbReference type="InterPro" id="IPR058313">
    <property type="entry name" value="DUF8000"/>
</dbReference>
<name>M0CJY9_9EURY</name>
<proteinExistence type="predicted"/>
<keyword evidence="1" id="KW-1133">Transmembrane helix</keyword>
<evidence type="ECO:0000256" key="1">
    <source>
        <dbReference type="SAM" id="Phobius"/>
    </source>
</evidence>
<feature type="transmembrane region" description="Helical" evidence="1">
    <location>
        <begin position="12"/>
        <end position="34"/>
    </location>
</feature>
<accession>M0CJY9</accession>
<dbReference type="RefSeq" id="WP_006884934.1">
    <property type="nucleotide sequence ID" value="NZ_AOIU01000035.1"/>
</dbReference>
<keyword evidence="3" id="KW-1185">Reference proteome</keyword>
<feature type="transmembrane region" description="Helical" evidence="1">
    <location>
        <begin position="49"/>
        <end position="70"/>
    </location>
</feature>
<keyword evidence="1" id="KW-0812">Transmembrane</keyword>
<evidence type="ECO:0000313" key="3">
    <source>
        <dbReference type="Proteomes" id="UP000011626"/>
    </source>
</evidence>